<dbReference type="Pfam" id="PF00400">
    <property type="entry name" value="WD40"/>
    <property type="match status" value="3"/>
</dbReference>
<dbReference type="STRING" id="225164.V4B5A3"/>
<dbReference type="GO" id="GO:0045324">
    <property type="term" value="P:late endosome to vacuole transport"/>
    <property type="evidence" value="ECO:0007669"/>
    <property type="project" value="InterPro"/>
</dbReference>
<dbReference type="GO" id="GO:0005524">
    <property type="term" value="F:ATP binding"/>
    <property type="evidence" value="ECO:0007669"/>
    <property type="project" value="UniProtKB-KW"/>
</dbReference>
<dbReference type="SUPFAM" id="SSF50978">
    <property type="entry name" value="WD40 repeat-like"/>
    <property type="match status" value="1"/>
</dbReference>
<dbReference type="InterPro" id="IPR011009">
    <property type="entry name" value="Kinase-like_dom_sf"/>
</dbReference>
<dbReference type="SMART" id="SM00320">
    <property type="entry name" value="WD40"/>
    <property type="match status" value="6"/>
</dbReference>
<evidence type="ECO:0000256" key="11">
    <source>
        <dbReference type="SAM" id="MobiDB-lite"/>
    </source>
</evidence>
<dbReference type="InterPro" id="IPR008271">
    <property type="entry name" value="Ser/Thr_kinase_AS"/>
</dbReference>
<dbReference type="SUPFAM" id="SSF56112">
    <property type="entry name" value="Protein kinase-like (PK-like)"/>
    <property type="match status" value="1"/>
</dbReference>
<dbReference type="PROSITE" id="PS50294">
    <property type="entry name" value="WD_REPEATS_REGION"/>
    <property type="match status" value="2"/>
</dbReference>
<feature type="compositionally biased region" description="Basic and acidic residues" evidence="11">
    <location>
        <begin position="1308"/>
        <end position="1318"/>
    </location>
</feature>
<dbReference type="InterPro" id="IPR045162">
    <property type="entry name" value="Vps15-like"/>
</dbReference>
<dbReference type="InterPro" id="IPR015943">
    <property type="entry name" value="WD40/YVTN_repeat-like_dom_sf"/>
</dbReference>
<feature type="repeat" description="WD" evidence="10">
    <location>
        <begin position="1232"/>
        <end position="1273"/>
    </location>
</feature>
<keyword evidence="7" id="KW-0547">Nucleotide-binding</keyword>
<dbReference type="GO" id="GO:0034271">
    <property type="term" value="C:phosphatidylinositol 3-kinase complex, class III, type I"/>
    <property type="evidence" value="ECO:0007669"/>
    <property type="project" value="TreeGrafter"/>
</dbReference>
<dbReference type="GO" id="GO:0071561">
    <property type="term" value="C:nucleus-vacuole junction"/>
    <property type="evidence" value="ECO:0007669"/>
    <property type="project" value="TreeGrafter"/>
</dbReference>
<evidence type="ECO:0000313" key="13">
    <source>
        <dbReference type="EMBL" id="ESO83644.1"/>
    </source>
</evidence>
<dbReference type="InterPro" id="IPR016024">
    <property type="entry name" value="ARM-type_fold"/>
</dbReference>
<dbReference type="Pfam" id="PF22956">
    <property type="entry name" value="VPS15-like_hel"/>
    <property type="match status" value="1"/>
</dbReference>
<evidence type="ECO:0000256" key="8">
    <source>
        <dbReference type="ARBA" id="ARBA00022777"/>
    </source>
</evidence>
<dbReference type="OrthoDB" id="242910at2759"/>
<dbReference type="Pfam" id="PF00069">
    <property type="entry name" value="Pkinase"/>
    <property type="match status" value="1"/>
</dbReference>
<dbReference type="FunFam" id="1.25.10.10:FF:000342">
    <property type="entry name" value="Serine/threonine-protein kinase VPS15"/>
    <property type="match status" value="1"/>
</dbReference>
<feature type="compositionally biased region" description="Basic and acidic residues" evidence="11">
    <location>
        <begin position="870"/>
        <end position="898"/>
    </location>
</feature>
<dbReference type="EMBL" id="KB203629">
    <property type="protein sequence ID" value="ESO83644.1"/>
    <property type="molecule type" value="Genomic_DNA"/>
</dbReference>
<dbReference type="EC" id="2.7.11.1" evidence="2"/>
<feature type="repeat" description="WD" evidence="10">
    <location>
        <begin position="990"/>
        <end position="1022"/>
    </location>
</feature>
<dbReference type="GO" id="GO:0016236">
    <property type="term" value="P:macroautophagy"/>
    <property type="evidence" value="ECO:0007669"/>
    <property type="project" value="InterPro"/>
</dbReference>
<dbReference type="PROSITE" id="PS00108">
    <property type="entry name" value="PROTEIN_KINASE_ST"/>
    <property type="match status" value="1"/>
</dbReference>
<dbReference type="InterPro" id="IPR000719">
    <property type="entry name" value="Prot_kinase_dom"/>
</dbReference>
<dbReference type="GO" id="GO:0004674">
    <property type="term" value="F:protein serine/threonine kinase activity"/>
    <property type="evidence" value="ECO:0007669"/>
    <property type="project" value="UniProtKB-KW"/>
</dbReference>
<feature type="region of interest" description="Disordered" evidence="11">
    <location>
        <begin position="870"/>
        <end position="901"/>
    </location>
</feature>
<keyword evidence="5" id="KW-0808">Transferase</keyword>
<dbReference type="PANTHER" id="PTHR17583:SF0">
    <property type="entry name" value="PHOSPHOINOSITIDE 3-KINASE REGULATORY SUBUNIT 4"/>
    <property type="match status" value="1"/>
</dbReference>
<dbReference type="GO" id="GO:0005776">
    <property type="term" value="C:autophagosome"/>
    <property type="evidence" value="ECO:0007669"/>
    <property type="project" value="UniProtKB-SubCell"/>
</dbReference>
<dbReference type="CTD" id="20233371"/>
<dbReference type="HOGENOM" id="CLU_001696_0_0_1"/>
<keyword evidence="14" id="KW-1185">Reference proteome</keyword>
<dbReference type="OMA" id="ATNTCRI"/>
<feature type="repeat" description="WD" evidence="10">
    <location>
        <begin position="1322"/>
        <end position="1355"/>
    </location>
</feature>
<evidence type="ECO:0000256" key="6">
    <source>
        <dbReference type="ARBA" id="ARBA00022737"/>
    </source>
</evidence>
<evidence type="ECO:0000313" key="14">
    <source>
        <dbReference type="Proteomes" id="UP000030746"/>
    </source>
</evidence>
<dbReference type="KEGG" id="lgi:LOTGIDRAFT_132962"/>
<dbReference type="Gene3D" id="1.25.10.10">
    <property type="entry name" value="Leucine-rich Repeat Variant"/>
    <property type="match status" value="2"/>
</dbReference>
<evidence type="ECO:0000256" key="3">
    <source>
        <dbReference type="ARBA" id="ARBA00022527"/>
    </source>
</evidence>
<gene>
    <name evidence="13" type="ORF">LOTGIDRAFT_132962</name>
</gene>
<organism evidence="13 14">
    <name type="scientific">Lottia gigantea</name>
    <name type="common">Giant owl limpet</name>
    <dbReference type="NCBI Taxonomy" id="225164"/>
    <lineage>
        <taxon>Eukaryota</taxon>
        <taxon>Metazoa</taxon>
        <taxon>Spiralia</taxon>
        <taxon>Lophotrochozoa</taxon>
        <taxon>Mollusca</taxon>
        <taxon>Gastropoda</taxon>
        <taxon>Patellogastropoda</taxon>
        <taxon>Lottioidea</taxon>
        <taxon>Lottiidae</taxon>
        <taxon>Lottia</taxon>
    </lineage>
</organism>
<feature type="region of interest" description="Disordered" evidence="11">
    <location>
        <begin position="1304"/>
        <end position="1323"/>
    </location>
</feature>
<dbReference type="GeneID" id="20233371"/>
<dbReference type="GO" id="GO:0006623">
    <property type="term" value="P:protein targeting to vacuole"/>
    <property type="evidence" value="ECO:0007669"/>
    <property type="project" value="TreeGrafter"/>
</dbReference>
<dbReference type="RefSeq" id="XP_009065673.1">
    <property type="nucleotide sequence ID" value="XM_009067425.1"/>
</dbReference>
<dbReference type="Proteomes" id="UP000030746">
    <property type="component" value="Unassembled WGS sequence"/>
</dbReference>
<comment type="subcellular location">
    <subcellularLocation>
        <location evidence="1">Cytoplasmic vesicle</location>
        <location evidence="1">Autophagosome</location>
    </subcellularLocation>
</comment>
<sequence>MGNQLTGIAPSQILPVELYIADIGDYEHQTSLGSTRFFKVARAKYKEGQLVVKVFVIHDPSLPLQTHKLRLEEIGTRLKTTSNCLPFQRALQSDKAGLIFRQYVKDSLYDRISTRPFLNLIEKKWIAFQLLCALNQCHRVKVCHGDIKSENVMITGWTWLLLTDFASFKPTYLPEDNPSDFSYFFDTSRRRTCYIAPERFIEGGWRIQEQQGNQGNIDLTSSEIKIGDLTPAMDIFSAGCVITELFTEGTIPFDLSQLLTYRSGEYSPWKILEKIPDPHIKELVRHMLQKDPKHRLSAEEYLVKQRGKAFPENFYTFLKIYLQQFATSPIIPADDRITIIKRDLPSLLKNLKIDENKLENNVSLVLIISLVGSSCRNLHFCQARVLALELLLELSKYVTSDIILDRIIPYMLYFVNDVFPRVRAETINTVTQCLSNIKSVPRSDGNVFPEYIFPSLSSLVHDDVVMVRESYAANIAQLSETALRILEMTQLSKFTEVHILETEFPGFYFQMEASYDMELQTLQETIQQKVVTLLSDPDNAVKQMLLESGITRLCVFFGRQKASDVLLSHMITFLNDKYDWLLRGSFFDNIVGVAAYIGWQSSSLLKPLLQQGLSDPEEFVLHKALGALKALAELGLLHKSMLLEFTKEIVPFLSHPGLWVRHGAVGFITALATIMNIADIHCYLLPQVLPFLKHKVLQINKEVVLLNALDEYIPRPVFDYILRSASIEGLFDVLNNRKRFRSIARQLSDPGFENLDSGMTQVFRKLSSLGMNENHENKLLAMKDYILKLYRTRASSNDSTESESRRLGALSLSSLGSRQRNITRRHADLHKHAPEKTAETHASPTGNIFAWYKLFFCFFPQNEDWKKMFGSGESERSETSPKAKTLEKQESNPLDKKPPLNISVQSSTTSLVNINHSVTSSEMLYMDLIDIFMISVRYANCKWELRNLVHKRREQYAADVQTKDLLEGIAWDSRPPPDNWKPKGQLVAHLQEHRAAVNRLQVCPDHSYFASCSNDGTVKLWECNRLEGKSVLNRSTQTFSKQGGHIKSLTFCENSTSLATVSDNGSIYVYRLDEMRNKAVKEIDIEQYGNIMDITHFDTGSQSILAYASVNGYLVGLDLRSPEPAWCLKNEPRSGLITSFAVHHTQCWLAVGTSSGAHICWDMRFQLPINTIQHPANARVRRLIMHPQEQSWIISAPQWNNEVSMWDVETGARQKVLWASHAPPLSVSPNQTNNHAVHGMHIAATDTKVFLLTGGTDMRIRYWDLSTPTNSFVMSHQPTDLANTIVSYRSQLIDGTEVIQENYTKKQANSEDIPRRGPEAPSTAHHNIISDISICQSSQCLVITAARDGVIKLWK</sequence>
<accession>V4B5A3</accession>
<dbReference type="GO" id="GO:0005770">
    <property type="term" value="C:late endosome"/>
    <property type="evidence" value="ECO:0007669"/>
    <property type="project" value="TreeGrafter"/>
</dbReference>
<keyword evidence="4 10" id="KW-0853">WD repeat</keyword>
<evidence type="ECO:0000256" key="10">
    <source>
        <dbReference type="PROSITE-ProRule" id="PRU00221"/>
    </source>
</evidence>
<name>V4B5A3_LOTGI</name>
<dbReference type="SMART" id="SM00220">
    <property type="entry name" value="S_TKc"/>
    <property type="match status" value="1"/>
</dbReference>
<evidence type="ECO:0000256" key="1">
    <source>
        <dbReference type="ARBA" id="ARBA00004419"/>
    </source>
</evidence>
<keyword evidence="9" id="KW-0067">ATP-binding</keyword>
<dbReference type="PROSITE" id="PS50082">
    <property type="entry name" value="WD_REPEATS_2"/>
    <property type="match status" value="3"/>
</dbReference>
<dbReference type="InterPro" id="IPR001680">
    <property type="entry name" value="WD40_rpt"/>
</dbReference>
<keyword evidence="6" id="KW-0677">Repeat</keyword>
<evidence type="ECO:0000256" key="2">
    <source>
        <dbReference type="ARBA" id="ARBA00012513"/>
    </source>
</evidence>
<proteinExistence type="predicted"/>
<dbReference type="GO" id="GO:0034272">
    <property type="term" value="C:phosphatidylinositol 3-kinase complex, class III, type II"/>
    <property type="evidence" value="ECO:0007669"/>
    <property type="project" value="TreeGrafter"/>
</dbReference>
<dbReference type="Gene3D" id="2.130.10.10">
    <property type="entry name" value="YVTN repeat-like/Quinoprotein amine dehydrogenase"/>
    <property type="match status" value="2"/>
</dbReference>
<dbReference type="InterPro" id="IPR011989">
    <property type="entry name" value="ARM-like"/>
</dbReference>
<keyword evidence="3" id="KW-0723">Serine/threonine-protein kinase</keyword>
<keyword evidence="8" id="KW-0418">Kinase</keyword>
<evidence type="ECO:0000256" key="7">
    <source>
        <dbReference type="ARBA" id="ARBA00022741"/>
    </source>
</evidence>
<dbReference type="Gene3D" id="1.10.510.10">
    <property type="entry name" value="Transferase(Phosphotransferase) domain 1"/>
    <property type="match status" value="1"/>
</dbReference>
<protein>
    <recommendedName>
        <fullName evidence="2">non-specific serine/threonine protein kinase</fullName>
        <ecNumber evidence="2">2.7.11.1</ecNumber>
    </recommendedName>
</protein>
<dbReference type="PANTHER" id="PTHR17583">
    <property type="entry name" value="PHOSPHOINOSITIDE 3-KINASE REGULATORY SUBUNIT 4"/>
    <property type="match status" value="1"/>
</dbReference>
<evidence type="ECO:0000256" key="4">
    <source>
        <dbReference type="ARBA" id="ARBA00022574"/>
    </source>
</evidence>
<dbReference type="CDD" id="cd13980">
    <property type="entry name" value="STKc_Vps15"/>
    <property type="match status" value="1"/>
</dbReference>
<dbReference type="SUPFAM" id="SSF48371">
    <property type="entry name" value="ARM repeat"/>
    <property type="match status" value="1"/>
</dbReference>
<reference evidence="13 14" key="1">
    <citation type="journal article" date="2013" name="Nature">
        <title>Insights into bilaterian evolution from three spiralian genomes.</title>
        <authorList>
            <person name="Simakov O."/>
            <person name="Marletaz F."/>
            <person name="Cho S.J."/>
            <person name="Edsinger-Gonzales E."/>
            <person name="Havlak P."/>
            <person name="Hellsten U."/>
            <person name="Kuo D.H."/>
            <person name="Larsson T."/>
            <person name="Lv J."/>
            <person name="Arendt D."/>
            <person name="Savage R."/>
            <person name="Osoegawa K."/>
            <person name="de Jong P."/>
            <person name="Grimwood J."/>
            <person name="Chapman J.A."/>
            <person name="Shapiro H."/>
            <person name="Aerts A."/>
            <person name="Otillar R.P."/>
            <person name="Terry A.Y."/>
            <person name="Boore J.L."/>
            <person name="Grigoriev I.V."/>
            <person name="Lindberg D.R."/>
            <person name="Seaver E.C."/>
            <person name="Weisblat D.A."/>
            <person name="Putnam N.H."/>
            <person name="Rokhsar D.S."/>
        </authorList>
    </citation>
    <scope>NUCLEOTIDE SEQUENCE [LARGE SCALE GENOMIC DNA]</scope>
</reference>
<dbReference type="InterPro" id="IPR036322">
    <property type="entry name" value="WD40_repeat_dom_sf"/>
</dbReference>
<feature type="domain" description="Protein kinase" evidence="12">
    <location>
        <begin position="26"/>
        <end position="318"/>
    </location>
</feature>
<dbReference type="PROSITE" id="PS50011">
    <property type="entry name" value="PROTEIN_KINASE_DOM"/>
    <property type="match status" value="1"/>
</dbReference>
<evidence type="ECO:0000259" key="12">
    <source>
        <dbReference type="PROSITE" id="PS50011"/>
    </source>
</evidence>
<dbReference type="InterPro" id="IPR055231">
    <property type="entry name" value="2AA_helical"/>
</dbReference>
<evidence type="ECO:0000256" key="5">
    <source>
        <dbReference type="ARBA" id="ARBA00022679"/>
    </source>
</evidence>
<dbReference type="FunFam" id="1.10.510.10:FF:000497">
    <property type="entry name" value="Phosphoinositide 3-kinase regulatory subunit"/>
    <property type="match status" value="1"/>
</dbReference>
<evidence type="ECO:0000256" key="9">
    <source>
        <dbReference type="ARBA" id="ARBA00022840"/>
    </source>
</evidence>